<dbReference type="AlphaFoldDB" id="A0A2M8KDT1"/>
<keyword evidence="3" id="KW-0488">Methylation</keyword>
<dbReference type="Gene3D" id="3.30.160.20">
    <property type="match status" value="1"/>
</dbReference>
<dbReference type="GO" id="GO:0003747">
    <property type="term" value="F:translation release factor activity"/>
    <property type="evidence" value="ECO:0007669"/>
    <property type="project" value="InterPro"/>
</dbReference>
<dbReference type="PANTHER" id="PTHR43804">
    <property type="entry name" value="LD18447P"/>
    <property type="match status" value="1"/>
</dbReference>
<feature type="region of interest" description="Disordered" evidence="5">
    <location>
        <begin position="175"/>
        <end position="199"/>
    </location>
</feature>
<name>A0A2M8KDT1_9BACT</name>
<dbReference type="EMBL" id="PFDW01000060">
    <property type="protein sequence ID" value="PJE58053.1"/>
    <property type="molecule type" value="Genomic_DNA"/>
</dbReference>
<evidence type="ECO:0000256" key="3">
    <source>
        <dbReference type="ARBA" id="ARBA00022481"/>
    </source>
</evidence>
<evidence type="ECO:0000313" key="7">
    <source>
        <dbReference type="EMBL" id="PJE58053.1"/>
    </source>
</evidence>
<sequence>MQGLIMEIRAGTGGKEAAIFASDLYRMYTRFATQKNWPVKTLSSNRTTLGGFKEVIFEISSPDAYEQLKYEGGIHRVQRIPATEKSGRVHTSTATVAIMTKVSTVEVNINPSDIKYETFRSSGPGGQNVNKVETAVRLIHAPSGVVVECQIERSQARNKERAIEMLRAKLYETKQREQQEKMGDQRREQIGTADRSEKIRTYNVPQNRLTDHRINKSWHNLSDIMEGKLDKMIASFKK</sequence>
<proteinExistence type="inferred from homology"/>
<dbReference type="Pfam" id="PF00472">
    <property type="entry name" value="RF-1"/>
    <property type="match status" value="1"/>
</dbReference>
<evidence type="ECO:0000259" key="6">
    <source>
        <dbReference type="PROSITE" id="PS00745"/>
    </source>
</evidence>
<dbReference type="Proteomes" id="UP000231450">
    <property type="component" value="Unassembled WGS sequence"/>
</dbReference>
<dbReference type="InterPro" id="IPR050057">
    <property type="entry name" value="Prokaryotic/Mito_RF"/>
</dbReference>
<evidence type="ECO:0000256" key="4">
    <source>
        <dbReference type="ARBA" id="ARBA00022917"/>
    </source>
</evidence>
<keyword evidence="4" id="KW-0648">Protein biosynthesis</keyword>
<gene>
    <name evidence="7" type="ORF">COU81_02795</name>
</gene>
<comment type="function">
    <text evidence="1">Peptide chain release factor 1 directs the termination of translation in response to the peptide chain termination codons UAG and UAA.</text>
</comment>
<dbReference type="PROSITE" id="PS00745">
    <property type="entry name" value="RF_PROK_I"/>
    <property type="match status" value="1"/>
</dbReference>
<evidence type="ECO:0000256" key="1">
    <source>
        <dbReference type="ARBA" id="ARBA00002986"/>
    </source>
</evidence>
<feature type="domain" description="Prokaryotic-type class I peptide chain release factors" evidence="6">
    <location>
        <begin position="120"/>
        <end position="136"/>
    </location>
</feature>
<protein>
    <recommendedName>
        <fullName evidence="6">Prokaryotic-type class I peptide chain release factors domain-containing protein</fullName>
    </recommendedName>
</protein>
<dbReference type="FunFam" id="3.30.70.1660:FF:000002">
    <property type="entry name" value="Peptide chain release factor 1"/>
    <property type="match status" value="1"/>
</dbReference>
<evidence type="ECO:0000256" key="2">
    <source>
        <dbReference type="ARBA" id="ARBA00010835"/>
    </source>
</evidence>
<dbReference type="InterPro" id="IPR000352">
    <property type="entry name" value="Pep_chain_release_fac_I"/>
</dbReference>
<dbReference type="InterPro" id="IPR045853">
    <property type="entry name" value="Pep_chain_release_fac_I_sf"/>
</dbReference>
<dbReference type="FunFam" id="3.30.160.20:FF:000004">
    <property type="entry name" value="Peptide chain release factor 1"/>
    <property type="match status" value="1"/>
</dbReference>
<dbReference type="SMART" id="SM00937">
    <property type="entry name" value="PCRF"/>
    <property type="match status" value="1"/>
</dbReference>
<dbReference type="InterPro" id="IPR005139">
    <property type="entry name" value="PCRF"/>
</dbReference>
<comment type="caution">
    <text evidence="7">The sequence shown here is derived from an EMBL/GenBank/DDBJ whole genome shotgun (WGS) entry which is preliminary data.</text>
</comment>
<dbReference type="GO" id="GO:0005737">
    <property type="term" value="C:cytoplasm"/>
    <property type="evidence" value="ECO:0007669"/>
    <property type="project" value="UniProtKB-ARBA"/>
</dbReference>
<evidence type="ECO:0000256" key="5">
    <source>
        <dbReference type="SAM" id="MobiDB-lite"/>
    </source>
</evidence>
<dbReference type="SUPFAM" id="SSF75620">
    <property type="entry name" value="Release factor"/>
    <property type="match status" value="1"/>
</dbReference>
<dbReference type="Gene3D" id="3.30.70.1660">
    <property type="match status" value="1"/>
</dbReference>
<accession>A0A2M8KDT1</accession>
<dbReference type="Pfam" id="PF03462">
    <property type="entry name" value="PCRF"/>
    <property type="match status" value="1"/>
</dbReference>
<comment type="similarity">
    <text evidence="2">Belongs to the prokaryotic/mitochondrial release factor family.</text>
</comment>
<organism evidence="7 8">
    <name type="scientific">Candidatus Portnoybacteria bacterium CG10_big_fil_rev_8_21_14_0_10_36_7</name>
    <dbReference type="NCBI Taxonomy" id="1974812"/>
    <lineage>
        <taxon>Bacteria</taxon>
        <taxon>Candidatus Portnoyibacteriota</taxon>
    </lineage>
</organism>
<dbReference type="PANTHER" id="PTHR43804:SF7">
    <property type="entry name" value="LD18447P"/>
    <property type="match status" value="1"/>
</dbReference>
<reference evidence="8" key="1">
    <citation type="submission" date="2017-09" db="EMBL/GenBank/DDBJ databases">
        <title>Depth-based differentiation of microbial function through sediment-hosted aquifers and enrichment of novel symbionts in the deep terrestrial subsurface.</title>
        <authorList>
            <person name="Probst A.J."/>
            <person name="Ladd B."/>
            <person name="Jarett J.K."/>
            <person name="Geller-Mcgrath D.E."/>
            <person name="Sieber C.M.K."/>
            <person name="Emerson J.B."/>
            <person name="Anantharaman K."/>
            <person name="Thomas B.C."/>
            <person name="Malmstrom R."/>
            <person name="Stieglmeier M."/>
            <person name="Klingl A."/>
            <person name="Woyke T."/>
            <person name="Ryan C.M."/>
            <person name="Banfield J.F."/>
        </authorList>
    </citation>
    <scope>NUCLEOTIDE SEQUENCE [LARGE SCALE GENOMIC DNA]</scope>
</reference>
<evidence type="ECO:0000313" key="8">
    <source>
        <dbReference type="Proteomes" id="UP000231450"/>
    </source>
</evidence>